<accession>A0A852Z837</accession>
<gene>
    <name evidence="2" type="ORF">F4554_000660</name>
</gene>
<dbReference type="RefSeq" id="WP_179785992.1">
    <property type="nucleotide sequence ID" value="NZ_BAAARR010000004.1"/>
</dbReference>
<reference evidence="2 3" key="1">
    <citation type="submission" date="2020-07" db="EMBL/GenBank/DDBJ databases">
        <title>Sequencing the genomes of 1000 actinobacteria strains.</title>
        <authorList>
            <person name="Klenk H.-P."/>
        </authorList>
    </citation>
    <scope>NUCLEOTIDE SEQUENCE [LARGE SCALE GENOMIC DNA]</scope>
    <source>
        <strain evidence="2 3">DSM 18448</strain>
    </source>
</reference>
<evidence type="ECO:0000313" key="2">
    <source>
        <dbReference type="EMBL" id="NYH88022.1"/>
    </source>
</evidence>
<feature type="domain" description="F5/8 type C" evidence="1">
    <location>
        <begin position="159"/>
        <end position="315"/>
    </location>
</feature>
<dbReference type="PROSITE" id="PS50022">
    <property type="entry name" value="FA58C_3"/>
    <property type="match status" value="1"/>
</dbReference>
<dbReference type="InterPro" id="IPR000421">
    <property type="entry name" value="FA58C"/>
</dbReference>
<protein>
    <recommendedName>
        <fullName evidence="1">F5/8 type C domain-containing protein</fullName>
    </recommendedName>
</protein>
<comment type="caution">
    <text evidence="2">The sequence shown here is derived from an EMBL/GenBank/DDBJ whole genome shotgun (WGS) entry which is preliminary data.</text>
</comment>
<proteinExistence type="predicted"/>
<dbReference type="AlphaFoldDB" id="A0A852Z837"/>
<dbReference type="EMBL" id="JACBZH010000001">
    <property type="protein sequence ID" value="NYH88022.1"/>
    <property type="molecule type" value="Genomic_DNA"/>
</dbReference>
<dbReference type="Proteomes" id="UP000579605">
    <property type="component" value="Unassembled WGS sequence"/>
</dbReference>
<evidence type="ECO:0000259" key="1">
    <source>
        <dbReference type="PROSITE" id="PS50022"/>
    </source>
</evidence>
<organism evidence="2 3">
    <name type="scientific">Actinopolymorpha rutila</name>
    <dbReference type="NCBI Taxonomy" id="446787"/>
    <lineage>
        <taxon>Bacteria</taxon>
        <taxon>Bacillati</taxon>
        <taxon>Actinomycetota</taxon>
        <taxon>Actinomycetes</taxon>
        <taxon>Propionibacteriales</taxon>
        <taxon>Actinopolymorphaceae</taxon>
        <taxon>Actinopolymorpha</taxon>
    </lineage>
</organism>
<dbReference type="InterPro" id="IPR008979">
    <property type="entry name" value="Galactose-bd-like_sf"/>
</dbReference>
<dbReference type="SUPFAM" id="SSF49785">
    <property type="entry name" value="Galactose-binding domain-like"/>
    <property type="match status" value="1"/>
</dbReference>
<keyword evidence="3" id="KW-1185">Reference proteome</keyword>
<evidence type="ECO:0000313" key="3">
    <source>
        <dbReference type="Proteomes" id="UP000579605"/>
    </source>
</evidence>
<name>A0A852Z837_9ACTN</name>
<dbReference type="Gene3D" id="2.60.120.260">
    <property type="entry name" value="Galactose-binding domain-like"/>
    <property type="match status" value="1"/>
</dbReference>
<dbReference type="Pfam" id="PF22633">
    <property type="entry name" value="F5_F8_type_C_2"/>
    <property type="match status" value="1"/>
</dbReference>
<sequence length="315" mass="32883">MTEGKGSGTPLGSRRRRRIRYPVALVAACATGVLALVGSATAPASASVRNTAPPGADNLTLTATPNTLQILAVPCGARMVDVAVRNDASQPTYADVLLTPDAPLKASPDVISSYLPAGYTLHTPVQVSAPLGSTDSDAQIIVKAGRTGRGSQISVPVVVKAAPSGPGANLAISSTVSASSTHPNFKACGAIDGDSNSDHWQTTTGWNDGTSRVFPDWLAVTFAQPHQVSRVDMRTLNSTRYPATRYGLRDWDVQVWDAGANGGSGDWRTVASVRGNTTGVVSSTFDPVSTTAVRIFIIASNDATYSRIVELEVYE</sequence>